<dbReference type="GeneTree" id="ENSGT01040000240400"/>
<dbReference type="Ensembl" id="ENSATET00000049430.2">
    <property type="protein sequence ID" value="ENSATEP00000047917.2"/>
    <property type="gene ID" value="ENSATEG00000027848.2"/>
</dbReference>
<reference evidence="6" key="3">
    <citation type="submission" date="2025-09" db="UniProtKB">
        <authorList>
            <consortium name="Ensembl"/>
        </authorList>
    </citation>
    <scope>IDENTIFICATION</scope>
</reference>
<dbReference type="Pfam" id="PF13445">
    <property type="entry name" value="zf-RING_UBOX"/>
    <property type="match status" value="1"/>
</dbReference>
<keyword evidence="3" id="KW-0862">Zinc</keyword>
<evidence type="ECO:0000256" key="4">
    <source>
        <dbReference type="PROSITE-ProRule" id="PRU00175"/>
    </source>
</evidence>
<dbReference type="PROSITE" id="PS50089">
    <property type="entry name" value="ZF_RING_2"/>
    <property type="match status" value="1"/>
</dbReference>
<protein>
    <recommendedName>
        <fullName evidence="5">RING-type domain-containing protein</fullName>
    </recommendedName>
</protein>
<organism evidence="6 7">
    <name type="scientific">Anabas testudineus</name>
    <name type="common">Climbing perch</name>
    <name type="synonym">Anthias testudineus</name>
    <dbReference type="NCBI Taxonomy" id="64144"/>
    <lineage>
        <taxon>Eukaryota</taxon>
        <taxon>Metazoa</taxon>
        <taxon>Chordata</taxon>
        <taxon>Craniata</taxon>
        <taxon>Vertebrata</taxon>
        <taxon>Euteleostomi</taxon>
        <taxon>Actinopterygii</taxon>
        <taxon>Neopterygii</taxon>
        <taxon>Teleostei</taxon>
        <taxon>Neoteleostei</taxon>
        <taxon>Acanthomorphata</taxon>
        <taxon>Anabantaria</taxon>
        <taxon>Anabantiformes</taxon>
        <taxon>Anabantoidei</taxon>
        <taxon>Anabantidae</taxon>
        <taxon>Anabas</taxon>
    </lineage>
</organism>
<dbReference type="InParanoid" id="A0A7N6FAX5"/>
<evidence type="ECO:0000256" key="2">
    <source>
        <dbReference type="ARBA" id="ARBA00022771"/>
    </source>
</evidence>
<evidence type="ECO:0000256" key="1">
    <source>
        <dbReference type="ARBA" id="ARBA00022723"/>
    </source>
</evidence>
<keyword evidence="7" id="KW-1185">Reference proteome</keyword>
<dbReference type="InterPro" id="IPR027370">
    <property type="entry name" value="Znf-RING_euk"/>
</dbReference>
<reference evidence="6" key="1">
    <citation type="submission" date="2021-04" db="EMBL/GenBank/DDBJ databases">
        <authorList>
            <consortium name="Wellcome Sanger Institute Data Sharing"/>
        </authorList>
    </citation>
    <scope>NUCLEOTIDE SEQUENCE [LARGE SCALE GENOMIC DNA]</scope>
</reference>
<accession>A0A7N6FAX5</accession>
<dbReference type="PROSITE" id="PS00518">
    <property type="entry name" value="ZF_RING_1"/>
    <property type="match status" value="1"/>
</dbReference>
<dbReference type="GO" id="GO:0008270">
    <property type="term" value="F:zinc ion binding"/>
    <property type="evidence" value="ECO:0007669"/>
    <property type="project" value="UniProtKB-KW"/>
</dbReference>
<dbReference type="InterPro" id="IPR017907">
    <property type="entry name" value="Znf_RING_CS"/>
</dbReference>
<dbReference type="Gene3D" id="3.30.40.10">
    <property type="entry name" value="Zinc/RING finger domain, C3HC4 (zinc finger)"/>
    <property type="match status" value="1"/>
</dbReference>
<evidence type="ECO:0000259" key="5">
    <source>
        <dbReference type="PROSITE" id="PS50089"/>
    </source>
</evidence>
<dbReference type="SMART" id="SM00184">
    <property type="entry name" value="RING"/>
    <property type="match status" value="1"/>
</dbReference>
<name>A0A7N6FAX5_ANATE</name>
<dbReference type="PANTHER" id="PTHR25465:SF49">
    <property type="entry name" value="BLOODTHIRSTY-RELATED GENE FAMILY, MEMBER 1-RELATED"/>
    <property type="match status" value="1"/>
</dbReference>
<dbReference type="InterPro" id="IPR051051">
    <property type="entry name" value="E3_ubiq-ligase_TRIM/RNF"/>
</dbReference>
<sequence>CLTSTENLSGPQPREYNQFLCSICLDVFTDPVSIPCGHNFCKTCITEYWNINVQCQCPVCKRLYNMRPELQINTFISEMAAQFRQSAQQKTSSSSSEQQDVKPEVHQMIQKRRLKIEEIKASVQLSNKDADREIAEGVQVFTALKESVERGFLFTVLTESCLLRR</sequence>
<evidence type="ECO:0000313" key="7">
    <source>
        <dbReference type="Proteomes" id="UP000265040"/>
    </source>
</evidence>
<proteinExistence type="predicted"/>
<evidence type="ECO:0000313" key="6">
    <source>
        <dbReference type="Ensembl" id="ENSATEP00000047917.2"/>
    </source>
</evidence>
<feature type="domain" description="RING-type" evidence="5">
    <location>
        <begin position="21"/>
        <end position="61"/>
    </location>
</feature>
<keyword evidence="2 4" id="KW-0863">Zinc-finger</keyword>
<dbReference type="SUPFAM" id="SSF57850">
    <property type="entry name" value="RING/U-box"/>
    <property type="match status" value="1"/>
</dbReference>
<keyword evidence="1" id="KW-0479">Metal-binding</keyword>
<dbReference type="AlphaFoldDB" id="A0A7N6FAX5"/>
<dbReference type="Proteomes" id="UP000265040">
    <property type="component" value="Chromosome 6"/>
</dbReference>
<dbReference type="PANTHER" id="PTHR25465">
    <property type="entry name" value="B-BOX DOMAIN CONTAINING"/>
    <property type="match status" value="1"/>
</dbReference>
<reference evidence="6" key="2">
    <citation type="submission" date="2025-08" db="UniProtKB">
        <authorList>
            <consortium name="Ensembl"/>
        </authorList>
    </citation>
    <scope>IDENTIFICATION</scope>
</reference>
<evidence type="ECO:0000256" key="3">
    <source>
        <dbReference type="ARBA" id="ARBA00022833"/>
    </source>
</evidence>
<dbReference type="InterPro" id="IPR013083">
    <property type="entry name" value="Znf_RING/FYVE/PHD"/>
</dbReference>
<dbReference type="InterPro" id="IPR001841">
    <property type="entry name" value="Znf_RING"/>
</dbReference>